<keyword evidence="2" id="KW-1185">Reference proteome</keyword>
<dbReference type="EMBL" id="KZ613942">
    <property type="protein sequence ID" value="PMD43343.1"/>
    <property type="molecule type" value="Genomic_DNA"/>
</dbReference>
<sequence>MSNSLIFKHSRRERRKKAPKPYLISLDEATFEIGKCGRIWVTRRVDEKRCISYMRSVY</sequence>
<proteinExistence type="predicted"/>
<dbReference type="OrthoDB" id="3595825at2759"/>
<dbReference type="Proteomes" id="UP000235786">
    <property type="component" value="Unassembled WGS sequence"/>
</dbReference>
<evidence type="ECO:0000313" key="2">
    <source>
        <dbReference type="Proteomes" id="UP000235786"/>
    </source>
</evidence>
<evidence type="ECO:0000313" key="1">
    <source>
        <dbReference type="EMBL" id="PMD43343.1"/>
    </source>
</evidence>
<dbReference type="AlphaFoldDB" id="A0A2J6RXU8"/>
<name>A0A2J6RXU8_HYAVF</name>
<organism evidence="1 2">
    <name type="scientific">Hyaloscypha variabilis (strain UAMH 11265 / GT02V1 / F)</name>
    <name type="common">Meliniomyces variabilis</name>
    <dbReference type="NCBI Taxonomy" id="1149755"/>
    <lineage>
        <taxon>Eukaryota</taxon>
        <taxon>Fungi</taxon>
        <taxon>Dikarya</taxon>
        <taxon>Ascomycota</taxon>
        <taxon>Pezizomycotina</taxon>
        <taxon>Leotiomycetes</taxon>
        <taxon>Helotiales</taxon>
        <taxon>Hyaloscyphaceae</taxon>
        <taxon>Hyaloscypha</taxon>
        <taxon>Hyaloscypha variabilis</taxon>
    </lineage>
</organism>
<accession>A0A2J6RXU8</accession>
<gene>
    <name evidence="1" type="ORF">L207DRAFT_509860</name>
</gene>
<reference evidence="1 2" key="1">
    <citation type="submission" date="2016-04" db="EMBL/GenBank/DDBJ databases">
        <title>A degradative enzymes factory behind the ericoid mycorrhizal symbiosis.</title>
        <authorList>
            <consortium name="DOE Joint Genome Institute"/>
            <person name="Martino E."/>
            <person name="Morin E."/>
            <person name="Grelet G."/>
            <person name="Kuo A."/>
            <person name="Kohler A."/>
            <person name="Daghino S."/>
            <person name="Barry K."/>
            <person name="Choi C."/>
            <person name="Cichocki N."/>
            <person name="Clum A."/>
            <person name="Copeland A."/>
            <person name="Hainaut M."/>
            <person name="Haridas S."/>
            <person name="Labutti K."/>
            <person name="Lindquist E."/>
            <person name="Lipzen A."/>
            <person name="Khouja H.-R."/>
            <person name="Murat C."/>
            <person name="Ohm R."/>
            <person name="Olson A."/>
            <person name="Spatafora J."/>
            <person name="Veneault-Fourrey C."/>
            <person name="Henrissat B."/>
            <person name="Grigoriev I."/>
            <person name="Martin F."/>
            <person name="Perotto S."/>
        </authorList>
    </citation>
    <scope>NUCLEOTIDE SEQUENCE [LARGE SCALE GENOMIC DNA]</scope>
    <source>
        <strain evidence="1 2">F</strain>
    </source>
</reference>
<protein>
    <submittedName>
        <fullName evidence="1">Uncharacterized protein</fullName>
    </submittedName>
</protein>